<evidence type="ECO:0000313" key="1">
    <source>
        <dbReference type="EMBL" id="ABW32301.1"/>
    </source>
</evidence>
<dbReference type="AlphaFoldDB" id="A8ZNA1"/>
<dbReference type="KEGG" id="amr:AM1_C0374"/>
<name>A8ZNA1_ACAM1</name>
<reference evidence="1 2" key="1">
    <citation type="journal article" date="2008" name="Proc. Natl. Acad. Sci. U.S.A.">
        <title>Niche adaptation and genome expansion in the chlorophyll d-producing cyanobacterium Acaryochloris marina.</title>
        <authorList>
            <person name="Swingley W.D."/>
            <person name="Chen M."/>
            <person name="Cheung P.C."/>
            <person name="Conrad A.L."/>
            <person name="Dejesa L.C."/>
            <person name="Hao J."/>
            <person name="Honchak B.M."/>
            <person name="Karbach L.E."/>
            <person name="Kurdoglu A."/>
            <person name="Lahiri S."/>
            <person name="Mastrian S.D."/>
            <person name="Miyashita H."/>
            <person name="Page L."/>
            <person name="Ramakrishna P."/>
            <person name="Satoh S."/>
            <person name="Sattley W.M."/>
            <person name="Shimada Y."/>
            <person name="Taylor H.L."/>
            <person name="Tomo T."/>
            <person name="Tsuchiya T."/>
            <person name="Wang Z.T."/>
            <person name="Raymond J."/>
            <person name="Mimuro M."/>
            <person name="Blankenship R.E."/>
            <person name="Touchman J.W."/>
        </authorList>
    </citation>
    <scope>NUCLEOTIDE SEQUENCE [LARGE SCALE GENOMIC DNA]</scope>
    <source>
        <strain evidence="2">MBIC 11017</strain>
        <plasmid evidence="2">Plasmid pREB3</plasmid>
    </source>
</reference>
<dbReference type="HOGENOM" id="CLU_3303029_0_0_3"/>
<dbReference type="EMBL" id="CP000840">
    <property type="protein sequence ID" value="ABW32301.1"/>
    <property type="molecule type" value="Genomic_DNA"/>
</dbReference>
<keyword evidence="2" id="KW-1185">Reference proteome</keyword>
<geneLocation type="plasmid" evidence="1 2">
    <name>pREB3</name>
</geneLocation>
<proteinExistence type="predicted"/>
<organism evidence="1 2">
    <name type="scientific">Acaryochloris marina (strain MBIC 11017)</name>
    <dbReference type="NCBI Taxonomy" id="329726"/>
    <lineage>
        <taxon>Bacteria</taxon>
        <taxon>Bacillati</taxon>
        <taxon>Cyanobacteriota</taxon>
        <taxon>Cyanophyceae</taxon>
        <taxon>Acaryochloridales</taxon>
        <taxon>Acaryochloridaceae</taxon>
        <taxon>Acaryochloris</taxon>
    </lineage>
</organism>
<gene>
    <name evidence="1" type="ordered locus">AM1_C0374</name>
</gene>
<accession>A8ZNA1</accession>
<keyword evidence="1" id="KW-0614">Plasmid</keyword>
<protein>
    <submittedName>
        <fullName evidence="1">Uncharacterized protein</fullName>
    </submittedName>
</protein>
<evidence type="ECO:0000313" key="2">
    <source>
        <dbReference type="Proteomes" id="UP000000268"/>
    </source>
</evidence>
<sequence length="39" mass="4345">MDFDGSKEGTCEYATVGFDIGSERTYEYAPSLFFAVSRP</sequence>
<dbReference type="Proteomes" id="UP000000268">
    <property type="component" value="Plasmid pREB3"/>
</dbReference>